<feature type="domain" description="Response regulatory" evidence="11">
    <location>
        <begin position="1238"/>
        <end position="1353"/>
    </location>
</feature>
<dbReference type="PROSITE" id="PS50110">
    <property type="entry name" value="RESPONSE_REGULATORY"/>
    <property type="match status" value="1"/>
</dbReference>
<feature type="domain" description="PAS" evidence="12">
    <location>
        <begin position="423"/>
        <end position="500"/>
    </location>
</feature>
<feature type="domain" description="Histidine kinase" evidence="10">
    <location>
        <begin position="995"/>
        <end position="1212"/>
    </location>
</feature>
<keyword evidence="6" id="KW-0418">Kinase</keyword>
<evidence type="ECO:0000259" key="10">
    <source>
        <dbReference type="PROSITE" id="PS50109"/>
    </source>
</evidence>
<accession>A0A238X706</accession>
<reference evidence="15" key="1">
    <citation type="submission" date="2017-06" db="EMBL/GenBank/DDBJ databases">
        <authorList>
            <person name="Varghese N."/>
            <person name="Submissions S."/>
        </authorList>
    </citation>
    <scope>NUCLEOTIDE SEQUENCE [LARGE SCALE GENOMIC DNA]</scope>
    <source>
        <strain evidence="15">DSM 27993</strain>
    </source>
</reference>
<dbReference type="SMART" id="SM00065">
    <property type="entry name" value="GAF"/>
    <property type="match status" value="1"/>
</dbReference>
<dbReference type="SMART" id="SM00388">
    <property type="entry name" value="HisKA"/>
    <property type="match status" value="1"/>
</dbReference>
<keyword evidence="7" id="KW-0067">ATP-binding</keyword>
<dbReference type="CDD" id="cd00082">
    <property type="entry name" value="HisKA"/>
    <property type="match status" value="1"/>
</dbReference>
<dbReference type="SUPFAM" id="SSF55874">
    <property type="entry name" value="ATPase domain of HSP90 chaperone/DNA topoisomerase II/histidine kinase"/>
    <property type="match status" value="1"/>
</dbReference>
<dbReference type="SMART" id="SM00091">
    <property type="entry name" value="PAS"/>
    <property type="match status" value="5"/>
</dbReference>
<dbReference type="Pfam" id="PF08448">
    <property type="entry name" value="PAS_4"/>
    <property type="match status" value="1"/>
</dbReference>
<dbReference type="Gene3D" id="1.10.287.130">
    <property type="match status" value="1"/>
</dbReference>
<dbReference type="InterPro" id="IPR000700">
    <property type="entry name" value="PAS-assoc_C"/>
</dbReference>
<dbReference type="InterPro" id="IPR001789">
    <property type="entry name" value="Sig_transdc_resp-reg_receiver"/>
</dbReference>
<dbReference type="InterPro" id="IPR003018">
    <property type="entry name" value="GAF"/>
</dbReference>
<dbReference type="InterPro" id="IPR011006">
    <property type="entry name" value="CheY-like_superfamily"/>
</dbReference>
<dbReference type="CDD" id="cd00130">
    <property type="entry name" value="PAS"/>
    <property type="match status" value="4"/>
</dbReference>
<comment type="catalytic activity">
    <reaction evidence="1">
        <text>ATP + protein L-histidine = ADP + protein N-phospho-L-histidine.</text>
        <dbReference type="EC" id="2.7.13.3"/>
    </reaction>
</comment>
<dbReference type="InterPro" id="IPR013655">
    <property type="entry name" value="PAS_fold_3"/>
</dbReference>
<evidence type="ECO:0000256" key="5">
    <source>
        <dbReference type="ARBA" id="ARBA00022741"/>
    </source>
</evidence>
<dbReference type="Pfam" id="PF13185">
    <property type="entry name" value="GAF_2"/>
    <property type="match status" value="1"/>
</dbReference>
<dbReference type="PRINTS" id="PR00344">
    <property type="entry name" value="BCTRLSENSOR"/>
</dbReference>
<dbReference type="SUPFAM" id="SSF52172">
    <property type="entry name" value="CheY-like"/>
    <property type="match status" value="1"/>
</dbReference>
<dbReference type="InterPro" id="IPR013656">
    <property type="entry name" value="PAS_4"/>
</dbReference>
<dbReference type="Pfam" id="PF13426">
    <property type="entry name" value="PAS_9"/>
    <property type="match status" value="3"/>
</dbReference>
<keyword evidence="15" id="KW-1185">Reference proteome</keyword>
<evidence type="ECO:0000313" key="15">
    <source>
        <dbReference type="Proteomes" id="UP000198412"/>
    </source>
</evidence>
<dbReference type="Gene3D" id="3.30.450.40">
    <property type="match status" value="1"/>
</dbReference>
<dbReference type="Gene3D" id="3.30.565.10">
    <property type="entry name" value="Histidine kinase-like ATPase, C-terminal domain"/>
    <property type="match status" value="1"/>
</dbReference>
<dbReference type="SMART" id="SM00086">
    <property type="entry name" value="PAC"/>
    <property type="match status" value="5"/>
</dbReference>
<name>A0A238X706_9FLAO</name>
<dbReference type="PROSITE" id="PS50109">
    <property type="entry name" value="HIS_KIN"/>
    <property type="match status" value="1"/>
</dbReference>
<dbReference type="InterPro" id="IPR005467">
    <property type="entry name" value="His_kinase_dom"/>
</dbReference>
<dbReference type="Pfam" id="PF08447">
    <property type="entry name" value="PAS_3"/>
    <property type="match status" value="1"/>
</dbReference>
<keyword evidence="3 9" id="KW-0597">Phosphoprotein</keyword>
<dbReference type="PANTHER" id="PTHR43047">
    <property type="entry name" value="TWO-COMPONENT HISTIDINE PROTEIN KINASE"/>
    <property type="match status" value="1"/>
</dbReference>
<dbReference type="Proteomes" id="UP000198412">
    <property type="component" value="Unassembled WGS sequence"/>
</dbReference>
<evidence type="ECO:0000259" key="12">
    <source>
        <dbReference type="PROSITE" id="PS50112"/>
    </source>
</evidence>
<dbReference type="FunFam" id="3.30.565.10:FF:000006">
    <property type="entry name" value="Sensor histidine kinase WalK"/>
    <property type="match status" value="1"/>
</dbReference>
<feature type="domain" description="PAS" evidence="12">
    <location>
        <begin position="686"/>
        <end position="762"/>
    </location>
</feature>
<feature type="domain" description="PAC" evidence="13">
    <location>
        <begin position="261"/>
        <end position="312"/>
    </location>
</feature>
<evidence type="ECO:0000259" key="13">
    <source>
        <dbReference type="PROSITE" id="PS50113"/>
    </source>
</evidence>
<dbReference type="PROSITE" id="PS50113">
    <property type="entry name" value="PAC"/>
    <property type="match status" value="2"/>
</dbReference>
<dbReference type="NCBIfam" id="TIGR00229">
    <property type="entry name" value="sensory_box"/>
    <property type="match status" value="4"/>
</dbReference>
<evidence type="ECO:0000256" key="1">
    <source>
        <dbReference type="ARBA" id="ARBA00000085"/>
    </source>
</evidence>
<protein>
    <recommendedName>
        <fullName evidence="2">histidine kinase</fullName>
        <ecNumber evidence="2">2.7.13.3</ecNumber>
    </recommendedName>
</protein>
<evidence type="ECO:0000256" key="7">
    <source>
        <dbReference type="ARBA" id="ARBA00022840"/>
    </source>
</evidence>
<dbReference type="Gene3D" id="3.40.50.2300">
    <property type="match status" value="1"/>
</dbReference>
<keyword evidence="8" id="KW-0902">Two-component regulatory system</keyword>
<keyword evidence="4" id="KW-0808">Transferase</keyword>
<dbReference type="InterPro" id="IPR000014">
    <property type="entry name" value="PAS"/>
</dbReference>
<dbReference type="PROSITE" id="PS50112">
    <property type="entry name" value="PAS"/>
    <property type="match status" value="4"/>
</dbReference>
<dbReference type="Pfam" id="PF02518">
    <property type="entry name" value="HATPase_c"/>
    <property type="match status" value="1"/>
</dbReference>
<feature type="domain" description="PAS" evidence="12">
    <location>
        <begin position="559"/>
        <end position="614"/>
    </location>
</feature>
<gene>
    <name evidence="14" type="ORF">SAMN04488111_1620</name>
</gene>
<evidence type="ECO:0000256" key="9">
    <source>
        <dbReference type="PROSITE-ProRule" id="PRU00169"/>
    </source>
</evidence>
<evidence type="ECO:0000256" key="8">
    <source>
        <dbReference type="ARBA" id="ARBA00023012"/>
    </source>
</evidence>
<dbReference type="Pfam" id="PF00512">
    <property type="entry name" value="HisKA"/>
    <property type="match status" value="1"/>
</dbReference>
<dbReference type="SMART" id="SM00387">
    <property type="entry name" value="HATPase_c"/>
    <property type="match status" value="1"/>
</dbReference>
<evidence type="ECO:0000256" key="4">
    <source>
        <dbReference type="ARBA" id="ARBA00022679"/>
    </source>
</evidence>
<organism evidence="14 15">
    <name type="scientific">Lutibacter flavus</name>
    <dbReference type="NCBI Taxonomy" id="691689"/>
    <lineage>
        <taxon>Bacteria</taxon>
        <taxon>Pseudomonadati</taxon>
        <taxon>Bacteroidota</taxon>
        <taxon>Flavobacteriia</taxon>
        <taxon>Flavobacteriales</taxon>
        <taxon>Flavobacteriaceae</taxon>
        <taxon>Lutibacter</taxon>
    </lineage>
</organism>
<dbReference type="InterPro" id="IPR001610">
    <property type="entry name" value="PAC"/>
</dbReference>
<dbReference type="InterPro" id="IPR036097">
    <property type="entry name" value="HisK_dim/P_sf"/>
</dbReference>
<dbReference type="EC" id="2.7.13.3" evidence="2"/>
<dbReference type="SUPFAM" id="SSF55781">
    <property type="entry name" value="GAF domain-like"/>
    <property type="match status" value="1"/>
</dbReference>
<feature type="domain" description="PAC" evidence="13">
    <location>
        <begin position="506"/>
        <end position="558"/>
    </location>
</feature>
<dbReference type="InterPro" id="IPR036890">
    <property type="entry name" value="HATPase_C_sf"/>
</dbReference>
<dbReference type="InterPro" id="IPR004358">
    <property type="entry name" value="Sig_transdc_His_kin-like_C"/>
</dbReference>
<evidence type="ECO:0000256" key="6">
    <source>
        <dbReference type="ARBA" id="ARBA00022777"/>
    </source>
</evidence>
<dbReference type="SUPFAM" id="SSF47384">
    <property type="entry name" value="Homodimeric domain of signal transducing histidine kinase"/>
    <property type="match status" value="1"/>
</dbReference>
<evidence type="ECO:0000313" key="14">
    <source>
        <dbReference type="EMBL" id="SNR54412.1"/>
    </source>
</evidence>
<dbReference type="OrthoDB" id="9811889at2"/>
<feature type="modified residue" description="4-aspartylphosphate" evidence="9">
    <location>
        <position position="1288"/>
    </location>
</feature>
<dbReference type="RefSeq" id="WP_089377926.1">
    <property type="nucleotide sequence ID" value="NZ_FZNX01000002.1"/>
</dbReference>
<dbReference type="GO" id="GO:0005524">
    <property type="term" value="F:ATP binding"/>
    <property type="evidence" value="ECO:0007669"/>
    <property type="project" value="UniProtKB-KW"/>
</dbReference>
<dbReference type="PANTHER" id="PTHR43047:SF64">
    <property type="entry name" value="HISTIDINE KINASE CONTAINING CHEY-HOMOLOGOUS RECEIVER DOMAIN AND PAS DOMAIN-RELATED"/>
    <property type="match status" value="1"/>
</dbReference>
<dbReference type="SMART" id="SM00448">
    <property type="entry name" value="REC"/>
    <property type="match status" value="1"/>
</dbReference>
<dbReference type="Gene3D" id="3.30.450.20">
    <property type="entry name" value="PAS domain"/>
    <property type="match status" value="6"/>
</dbReference>
<dbReference type="InterPro" id="IPR003594">
    <property type="entry name" value="HATPase_dom"/>
</dbReference>
<keyword evidence="5" id="KW-0547">Nucleotide-binding</keyword>
<evidence type="ECO:0000256" key="3">
    <source>
        <dbReference type="ARBA" id="ARBA00022553"/>
    </source>
</evidence>
<evidence type="ECO:0000259" key="11">
    <source>
        <dbReference type="PROSITE" id="PS50110"/>
    </source>
</evidence>
<proteinExistence type="predicted"/>
<sequence length="1354" mass="154916">MSEDSMKNLPPDKSDTPNIGAQSIAFNEKYFLFFEHSPISLWIEDFSKVKVYIDSIVKDNNTDIKTYLNKYPEILPQLASLVTVKEVNKTSLELYNAKSKEYLLNNLNNIFTENSTKGFTKLLVDILLGQKETEVESINRTLDGKEIHVLVKFKVADDSLKTLENVIVSVENITDRVNTQKALADSENSYKKSQEIAKIGSWFYNFKTKELQWTDEAYRLIEMEPNKEKLNKDFYLSFVHKDDRGMVNDFSIPTLLENPIQIFKYRIVTKKGNLKYVYEKRSVIIENRKISKIIGIAQDITESTLAEQKLNRTKNLLSNTLSSIKDGFVILDYNSNYLYVNTKAADFLGKKAKDLIGNNLWIEFPEKEGDLFYDEYQTALKTRKPISFENYFEPWGRWFENRIIPSKDGMLIFFHEITNQKISENKIKEAYNIINKSSSVAILCENKRDFPCVFASENSKKLFGYSHDEILSGKIKVHELVLLEDLPRIRAEIFNICNRKNSKGFKPDPFRIVTKKGEIKWIDTNFDSTINEEGKVTHIQGIVEDITAKKNTEDLFFESSQRLKDQFNHTPLASIIWDLDFNVIDWNNSAERIFEYTAEEAIGENGKDLIIPKNVLSDIDEIWSILLNQKGGYRHTNNNITKSGREIVCDWYNVTLKDSDGNVIGVASTGNDITENIHSKKLLENSEKKYRDIFEKSIDAVLISKNGRITDCNDSAIKMFGFNDKESILKIDPFELSPLNQPDGRNSRTKALELIKVTLEEGSNRFRWYHRNKNGTIFPTEVTFTKINDKDEQSTIHIVVCDISEKVKKEELELVLYNISKAALTDSKFEDFGLFIKNELHKIIDTTNFYIALYNKETDMIHTPIMVDEKDDITDFPAKNSLTGHVIHSKKPLMTGCNSNPSSRSTNGLAPAMLGVACKIWVGVPLKIKDEVFGAIVVQSYTDENAYSKNDVQLLEFVANQISHTIQRKNTENDLKKALIKAQESDKLKSAFLANMSHEIRTPMNGIIGFSELFLNSDLSNNERKKYANIVINSSKQLLSIVNDILDISKIEAGVVQLNYENVNINEQLNNHIAFYNPIASDNNIILKCFKGLSDKDSNIRIDKTKLNQILTNLLSNAFKFTEKGTIEYGYHLVGENLQFYVKDTGMGIDINLQNKIFERFTQANLELNYQKKGTGLGLAISKKFVELFNGEIWLNSNEDGTTIYFTIPYKKVKNPVITTVIEEKEDPKLTVNGNKITILIAEDEEYNMLYMNELFSNSNYKVIEAENGKEAVELAQKHSEIDIILMDIKMPIMNGNDAMIEIKKSKPKLPIIALSAFAMESDKEKALAKGFDSYLTKPIDRKILFGLINKFCS</sequence>
<dbReference type="SUPFAM" id="SSF55785">
    <property type="entry name" value="PYP-like sensor domain (PAS domain)"/>
    <property type="match status" value="6"/>
</dbReference>
<dbReference type="InterPro" id="IPR029016">
    <property type="entry name" value="GAF-like_dom_sf"/>
</dbReference>
<dbReference type="InterPro" id="IPR003661">
    <property type="entry name" value="HisK_dim/P_dom"/>
</dbReference>
<dbReference type="GO" id="GO:0000155">
    <property type="term" value="F:phosphorelay sensor kinase activity"/>
    <property type="evidence" value="ECO:0007669"/>
    <property type="project" value="InterPro"/>
</dbReference>
<evidence type="ECO:0000256" key="2">
    <source>
        <dbReference type="ARBA" id="ARBA00012438"/>
    </source>
</evidence>
<dbReference type="FunFam" id="1.10.287.130:FF:000002">
    <property type="entry name" value="Two-component osmosensing histidine kinase"/>
    <property type="match status" value="1"/>
</dbReference>
<dbReference type="EMBL" id="FZNX01000002">
    <property type="protein sequence ID" value="SNR54412.1"/>
    <property type="molecule type" value="Genomic_DNA"/>
</dbReference>
<dbReference type="InterPro" id="IPR035965">
    <property type="entry name" value="PAS-like_dom_sf"/>
</dbReference>
<dbReference type="Pfam" id="PF00072">
    <property type="entry name" value="Response_reg"/>
    <property type="match status" value="1"/>
</dbReference>
<feature type="domain" description="PAS" evidence="12">
    <location>
        <begin position="313"/>
        <end position="364"/>
    </location>
</feature>